<evidence type="ECO:0000313" key="9">
    <source>
        <dbReference type="EMBL" id="KVX01146.1"/>
    </source>
</evidence>
<dbReference type="GO" id="GO:0000455">
    <property type="term" value="P:enzyme-directed rRNA pseudouridine synthesis"/>
    <property type="evidence" value="ECO:0007669"/>
    <property type="project" value="UniProtKB-ARBA"/>
</dbReference>
<dbReference type="SUPFAM" id="SSF55174">
    <property type="entry name" value="Alpha-L RNA-binding motif"/>
    <property type="match status" value="1"/>
</dbReference>
<dbReference type="InterPro" id="IPR000748">
    <property type="entry name" value="PsdUridine_synth_RsuA/RluB/E/F"/>
</dbReference>
<dbReference type="NCBIfam" id="TIGR00093">
    <property type="entry name" value="pseudouridine synthase"/>
    <property type="match status" value="1"/>
</dbReference>
<evidence type="ECO:0000256" key="1">
    <source>
        <dbReference type="ARBA" id="ARBA00008348"/>
    </source>
</evidence>
<dbReference type="InterPro" id="IPR006145">
    <property type="entry name" value="PsdUridine_synth_RsuA/RluA"/>
</dbReference>
<keyword evidence="2 6" id="KW-0694">RNA-binding</keyword>
<evidence type="ECO:0000256" key="5">
    <source>
        <dbReference type="ARBA" id="ARBA00037590"/>
    </source>
</evidence>
<accession>A0A106BYW5</accession>
<evidence type="ECO:0000256" key="2">
    <source>
        <dbReference type="ARBA" id="ARBA00022884"/>
    </source>
</evidence>
<dbReference type="EC" id="5.4.99.-" evidence="7"/>
<dbReference type="PROSITE" id="PS50889">
    <property type="entry name" value="S4"/>
    <property type="match status" value="1"/>
</dbReference>
<comment type="function">
    <text evidence="5">Responsible for synthesis of pseudouridine from uracil-516 in 16S ribosomal RNA.</text>
</comment>
<dbReference type="PANTHER" id="PTHR47683">
    <property type="entry name" value="PSEUDOURIDINE SYNTHASE FAMILY PROTEIN-RELATED"/>
    <property type="match status" value="1"/>
</dbReference>
<dbReference type="FunFam" id="3.30.70.1560:FF:000001">
    <property type="entry name" value="Pseudouridine synthase"/>
    <property type="match status" value="1"/>
</dbReference>
<dbReference type="InterPro" id="IPR036986">
    <property type="entry name" value="S4_RNA-bd_sf"/>
</dbReference>
<dbReference type="RefSeq" id="WP_059746525.1">
    <property type="nucleotide sequence ID" value="NZ_LRDC01000029.1"/>
</dbReference>
<evidence type="ECO:0000259" key="8">
    <source>
        <dbReference type="Pfam" id="PF00849"/>
    </source>
</evidence>
<dbReference type="Proteomes" id="UP000055702">
    <property type="component" value="Unassembled WGS sequence"/>
</dbReference>
<name>A0A106BYW5_SHEFR</name>
<dbReference type="CDD" id="cd02553">
    <property type="entry name" value="PseudoU_synth_RsuA"/>
    <property type="match status" value="1"/>
</dbReference>
<proteinExistence type="inferred from homology"/>
<dbReference type="PANTHER" id="PTHR47683:SF4">
    <property type="entry name" value="PSEUDOURIDINE SYNTHASE"/>
    <property type="match status" value="1"/>
</dbReference>
<dbReference type="EMBL" id="LRDC01000029">
    <property type="protein sequence ID" value="KVX01146.1"/>
    <property type="molecule type" value="Genomic_DNA"/>
</dbReference>
<dbReference type="SUPFAM" id="SSF55120">
    <property type="entry name" value="Pseudouridine synthase"/>
    <property type="match status" value="1"/>
</dbReference>
<dbReference type="InterPro" id="IPR042092">
    <property type="entry name" value="PsdUridine_s_RsuA/RluB/E/F_cat"/>
</dbReference>
<comment type="similarity">
    <text evidence="1 7">Belongs to the pseudouridine synthase RsuA family.</text>
</comment>
<dbReference type="Gene3D" id="3.30.70.1560">
    <property type="entry name" value="Alpha-L RNA-binding motif"/>
    <property type="match status" value="1"/>
</dbReference>
<evidence type="ECO:0000313" key="10">
    <source>
        <dbReference type="Proteomes" id="UP000055702"/>
    </source>
</evidence>
<dbReference type="InterPro" id="IPR018496">
    <property type="entry name" value="PsdUridine_synth_RsuA/RluB_CS"/>
</dbReference>
<keyword evidence="3 7" id="KW-0413">Isomerase</keyword>
<dbReference type="AlphaFoldDB" id="A0A106BYW5"/>
<evidence type="ECO:0000256" key="6">
    <source>
        <dbReference type="PROSITE-ProRule" id="PRU00182"/>
    </source>
</evidence>
<evidence type="ECO:0000256" key="3">
    <source>
        <dbReference type="ARBA" id="ARBA00023235"/>
    </source>
</evidence>
<dbReference type="InterPro" id="IPR020103">
    <property type="entry name" value="PsdUridine_synth_cat_dom_sf"/>
</dbReference>
<reference evidence="9 10" key="1">
    <citation type="submission" date="2016-01" db="EMBL/GenBank/DDBJ databases">
        <title>Draft genome of the antarctic isolate Shewanella frigidimarina Ag06-30.</title>
        <authorList>
            <person name="Parmeciano Di Noto G."/>
            <person name="Vazquez S."/>
            <person name="Mac Cormack W."/>
            <person name="Iriarte A."/>
            <person name="Quiroga C."/>
        </authorList>
    </citation>
    <scope>NUCLEOTIDE SEQUENCE [LARGE SCALE GENOMIC DNA]</scope>
    <source>
        <strain evidence="9 10">Ag06-30</strain>
    </source>
</reference>
<dbReference type="GO" id="GO:0160136">
    <property type="term" value="F:16S rRNA pseudouridine(516) synthase activity"/>
    <property type="evidence" value="ECO:0007669"/>
    <property type="project" value="UniProtKB-EC"/>
</dbReference>
<dbReference type="Gene3D" id="3.10.290.10">
    <property type="entry name" value="RNA-binding S4 domain"/>
    <property type="match status" value="1"/>
</dbReference>
<feature type="domain" description="Pseudouridine synthase RsuA/RluA-like" evidence="8">
    <location>
        <begin position="65"/>
        <end position="194"/>
    </location>
</feature>
<evidence type="ECO:0000256" key="7">
    <source>
        <dbReference type="RuleBase" id="RU003887"/>
    </source>
</evidence>
<dbReference type="GO" id="GO:0005829">
    <property type="term" value="C:cytosol"/>
    <property type="evidence" value="ECO:0007669"/>
    <property type="project" value="UniProtKB-ARBA"/>
</dbReference>
<dbReference type="Pfam" id="PF00849">
    <property type="entry name" value="PseudoU_synth_2"/>
    <property type="match status" value="1"/>
</dbReference>
<dbReference type="Gene3D" id="3.30.70.580">
    <property type="entry name" value="Pseudouridine synthase I, catalytic domain, N-terminal subdomain"/>
    <property type="match status" value="1"/>
</dbReference>
<evidence type="ECO:0000256" key="4">
    <source>
        <dbReference type="ARBA" id="ARBA00036749"/>
    </source>
</evidence>
<organism evidence="9">
    <name type="scientific">Shewanella frigidimarina</name>
    <dbReference type="NCBI Taxonomy" id="56812"/>
    <lineage>
        <taxon>Bacteria</taxon>
        <taxon>Pseudomonadati</taxon>
        <taxon>Pseudomonadota</taxon>
        <taxon>Gammaproteobacteria</taxon>
        <taxon>Alteromonadales</taxon>
        <taxon>Shewanellaceae</taxon>
        <taxon>Shewanella</taxon>
    </lineage>
</organism>
<comment type="catalytic activity">
    <reaction evidence="4">
        <text>uridine(516) in 16S rRNA = pseudouridine(516) in 16S rRNA</text>
        <dbReference type="Rhea" id="RHEA:38867"/>
        <dbReference type="Rhea" id="RHEA-COMP:10089"/>
        <dbReference type="Rhea" id="RHEA-COMP:10090"/>
        <dbReference type="ChEBI" id="CHEBI:65314"/>
        <dbReference type="ChEBI" id="CHEBI:65315"/>
        <dbReference type="EC" id="5.4.99.19"/>
    </reaction>
</comment>
<protein>
    <recommendedName>
        <fullName evidence="7">Pseudouridine synthase</fullName>
        <ecNumber evidence="7">5.4.99.-</ecNumber>
    </recommendedName>
</protein>
<dbReference type="GO" id="GO:0003723">
    <property type="term" value="F:RNA binding"/>
    <property type="evidence" value="ECO:0007669"/>
    <property type="project" value="UniProtKB-KW"/>
</dbReference>
<dbReference type="InterPro" id="IPR050343">
    <property type="entry name" value="RsuA_PseudoU_synthase"/>
</dbReference>
<comment type="caution">
    <text evidence="9">The sequence shown here is derived from an EMBL/GenBank/DDBJ whole genome shotgun (WGS) entry which is preliminary data.</text>
</comment>
<sequence length="237" mass="26844">MVSKRGRLDQFIAGTLQIPKKAVRLLLITNKVLVDGQFAKSPDLQVDEFTHIECNGVVLRQYQKQYYMLNKPDGVVSATIDDKHATALGLITGVNTDMLHIAGRLDLHSTGLLLLTNDAKWSEALMDPQHKVDKQYLVTLANPLEQEYVEAFSKGMYFGFEDITTLPAQLTLLSSHRARVVLREGKYHQIKRMFGRFRNPVVALHRESIGKIVLDKQLELGEFRSLTKAEVDSVFQH</sequence>
<dbReference type="PROSITE" id="PS01149">
    <property type="entry name" value="PSI_RSU"/>
    <property type="match status" value="1"/>
</dbReference>
<dbReference type="InterPro" id="IPR020094">
    <property type="entry name" value="TruA/RsuA/RluB/E/F_N"/>
</dbReference>
<gene>
    <name evidence="9" type="ORF">AWJ07_06750</name>
</gene>